<reference evidence="1" key="1">
    <citation type="submission" date="2021-01" db="EMBL/GenBank/DDBJ databases">
        <title>Whole genome shotgun sequence of Rhizocola hellebori NBRC 109834.</title>
        <authorList>
            <person name="Komaki H."/>
            <person name="Tamura T."/>
        </authorList>
    </citation>
    <scope>NUCLEOTIDE SEQUENCE</scope>
    <source>
        <strain evidence="1">NBRC 109834</strain>
    </source>
</reference>
<proteinExistence type="predicted"/>
<comment type="caution">
    <text evidence="1">The sequence shown here is derived from an EMBL/GenBank/DDBJ whole genome shotgun (WGS) entry which is preliminary data.</text>
</comment>
<gene>
    <name evidence="1" type="ORF">Rhe02_65660</name>
</gene>
<keyword evidence="2" id="KW-1185">Reference proteome</keyword>
<dbReference type="AlphaFoldDB" id="A0A8J3VIL0"/>
<evidence type="ECO:0000313" key="2">
    <source>
        <dbReference type="Proteomes" id="UP000612899"/>
    </source>
</evidence>
<sequence length="332" mass="36269">METVQRVATGRSVTTLRWDGDDLVDFADGPDRWRLDGTVDIPSIRRSFGLPFDRGLVSPSGRFQAVYAERGTKALLLQGGEIVRELTRDPYPCAADTIDYPIALGALSDGREVVVHCPDHPYVLQIDDAQTGQRLTDGPRDQPDVYQSRLSISPDGRRLMTAGERYGNDEVMIFDLDLAVRDASALDGDGIMPLDAYCTDVAAACWLDSDRVVIATTDHEPLFDDADALGPRQLGVWSVSQSRWLHRATVGYPMGTLIACGSRVITLYGHPQLLDPITGDVIAEWPDVPIGTTQGSYEDTNFPTPIAALHPDRTRLAIAEPDAITILTLPSP</sequence>
<protein>
    <submittedName>
        <fullName evidence="1">Uncharacterized protein</fullName>
    </submittedName>
</protein>
<dbReference type="SUPFAM" id="SSF50998">
    <property type="entry name" value="Quinoprotein alcohol dehydrogenase-like"/>
    <property type="match status" value="1"/>
</dbReference>
<evidence type="ECO:0000313" key="1">
    <source>
        <dbReference type="EMBL" id="GIH08499.1"/>
    </source>
</evidence>
<organism evidence="1 2">
    <name type="scientific">Rhizocola hellebori</name>
    <dbReference type="NCBI Taxonomy" id="1392758"/>
    <lineage>
        <taxon>Bacteria</taxon>
        <taxon>Bacillati</taxon>
        <taxon>Actinomycetota</taxon>
        <taxon>Actinomycetes</taxon>
        <taxon>Micromonosporales</taxon>
        <taxon>Micromonosporaceae</taxon>
        <taxon>Rhizocola</taxon>
    </lineage>
</organism>
<dbReference type="InterPro" id="IPR011047">
    <property type="entry name" value="Quinoprotein_ADH-like_sf"/>
</dbReference>
<dbReference type="Proteomes" id="UP000612899">
    <property type="component" value="Unassembled WGS sequence"/>
</dbReference>
<dbReference type="EMBL" id="BONY01000050">
    <property type="protein sequence ID" value="GIH08499.1"/>
    <property type="molecule type" value="Genomic_DNA"/>
</dbReference>
<name>A0A8J3VIL0_9ACTN</name>
<accession>A0A8J3VIL0</accession>